<dbReference type="Proteomes" id="UP001489004">
    <property type="component" value="Unassembled WGS sequence"/>
</dbReference>
<evidence type="ECO:0000313" key="3">
    <source>
        <dbReference type="EMBL" id="KAK9820439.1"/>
    </source>
</evidence>
<evidence type="ECO:0000313" key="4">
    <source>
        <dbReference type="Proteomes" id="UP001489004"/>
    </source>
</evidence>
<keyword evidence="1" id="KW-0175">Coiled coil</keyword>
<reference evidence="3 4" key="1">
    <citation type="journal article" date="2024" name="Nat. Commun.">
        <title>Phylogenomics reveals the evolutionary origins of lichenization in chlorophyte algae.</title>
        <authorList>
            <person name="Puginier C."/>
            <person name="Libourel C."/>
            <person name="Otte J."/>
            <person name="Skaloud P."/>
            <person name="Haon M."/>
            <person name="Grisel S."/>
            <person name="Petersen M."/>
            <person name="Berrin J.G."/>
            <person name="Delaux P.M."/>
            <person name="Dal Grande F."/>
            <person name="Keller J."/>
        </authorList>
    </citation>
    <scope>NUCLEOTIDE SEQUENCE [LARGE SCALE GENOMIC DNA]</scope>
    <source>
        <strain evidence="3 4">SAG 2043</strain>
    </source>
</reference>
<name>A0AAW1QGA5_9CHLO</name>
<organism evidence="3 4">
    <name type="scientific">[Myrmecia] bisecta</name>
    <dbReference type="NCBI Taxonomy" id="41462"/>
    <lineage>
        <taxon>Eukaryota</taxon>
        <taxon>Viridiplantae</taxon>
        <taxon>Chlorophyta</taxon>
        <taxon>core chlorophytes</taxon>
        <taxon>Trebouxiophyceae</taxon>
        <taxon>Trebouxiales</taxon>
        <taxon>Trebouxiaceae</taxon>
        <taxon>Myrmecia</taxon>
    </lineage>
</organism>
<feature type="region of interest" description="Disordered" evidence="2">
    <location>
        <begin position="304"/>
        <end position="332"/>
    </location>
</feature>
<comment type="caution">
    <text evidence="3">The sequence shown here is derived from an EMBL/GenBank/DDBJ whole genome shotgun (WGS) entry which is preliminary data.</text>
</comment>
<feature type="compositionally biased region" description="Polar residues" evidence="2">
    <location>
        <begin position="524"/>
        <end position="540"/>
    </location>
</feature>
<dbReference type="EMBL" id="JALJOR010000003">
    <property type="protein sequence ID" value="KAK9820439.1"/>
    <property type="molecule type" value="Genomic_DNA"/>
</dbReference>
<keyword evidence="4" id="KW-1185">Reference proteome</keyword>
<feature type="compositionally biased region" description="Basic and acidic residues" evidence="2">
    <location>
        <begin position="389"/>
        <end position="400"/>
    </location>
</feature>
<accession>A0AAW1QGA5</accession>
<feature type="region of interest" description="Disordered" evidence="2">
    <location>
        <begin position="346"/>
        <end position="561"/>
    </location>
</feature>
<feature type="compositionally biased region" description="Low complexity" evidence="2">
    <location>
        <begin position="346"/>
        <end position="357"/>
    </location>
</feature>
<proteinExistence type="predicted"/>
<feature type="compositionally biased region" description="Low complexity" evidence="2">
    <location>
        <begin position="315"/>
        <end position="332"/>
    </location>
</feature>
<sequence length="587" mass="63967">MHSPEEAEPGEMDVFAYFADYDNDEPELHKVESATVKQEETEMLARNLQSLHGAALQDLATLKSSDVMGGMHIMQRYASDVKQLTQEHTANARKAESSFADKLHRLARITFVNGLEAAMAGSEERHREKMTRMQVKHDHALVKARDGAQTELRRALRIQKDNLTKQHDREMARLKAGLEQERNTAVEGFKTLKVNFATLAVEAATAKQQIEVLRWEHKAHKETQFKYERAKEDNEDLRQQLAKAEAQVNEAFKARLMQEVMQEAGSSRPSSHGSQGLHRMDSTDQARAIYSSLTDSKRWSYLDGSADGSGDDPVGLASRSGSTGSASRSGSLSFGEQIVRMQEAGATPGAGLAGPSPWTSMNVAQHGYDPSSPGRPNSRFGAQATPEQDAGRQKNPEDGPKAGSRPGSRGTAVSKSAEFAPRSKPPRIARLTSEDAGALSRYAPPAKARVGGLQTRPSNSFKLDDGQAQMVTVPSPQPRVSEPGRYVRQTSSKRYDPPDSQPMGGQSVASRMQSSKRQDPPDSQPINSQSVASRMQQRTGKSVLAANRPPSYTGLDKQDSLVRGPASVAVPADPHKSLLASIQKLVA</sequence>
<evidence type="ECO:0000256" key="2">
    <source>
        <dbReference type="SAM" id="MobiDB-lite"/>
    </source>
</evidence>
<dbReference type="AlphaFoldDB" id="A0AAW1QGA5"/>
<evidence type="ECO:0000256" key="1">
    <source>
        <dbReference type="SAM" id="Coils"/>
    </source>
</evidence>
<gene>
    <name evidence="3" type="ORF">WJX72_010379</name>
</gene>
<feature type="coiled-coil region" evidence="1">
    <location>
        <begin position="220"/>
        <end position="254"/>
    </location>
</feature>
<feature type="compositionally biased region" description="Polar residues" evidence="2">
    <location>
        <begin position="503"/>
        <end position="515"/>
    </location>
</feature>
<protein>
    <submittedName>
        <fullName evidence="3">Uncharacterized protein</fullName>
    </submittedName>
</protein>